<evidence type="ECO:0000313" key="2">
    <source>
        <dbReference type="EMBL" id="KAF4122801.1"/>
    </source>
</evidence>
<feature type="compositionally biased region" description="Basic residues" evidence="1">
    <location>
        <begin position="1"/>
        <end position="10"/>
    </location>
</feature>
<feature type="region of interest" description="Disordered" evidence="1">
    <location>
        <begin position="563"/>
        <end position="588"/>
    </location>
</feature>
<name>A0A9P4YW44_9HYPO</name>
<gene>
    <name evidence="2" type="ORF">GMORB2_7108</name>
</gene>
<feature type="compositionally biased region" description="Low complexity" evidence="1">
    <location>
        <begin position="144"/>
        <end position="157"/>
    </location>
</feature>
<feature type="region of interest" description="Disordered" evidence="1">
    <location>
        <begin position="1"/>
        <end position="179"/>
    </location>
</feature>
<feature type="region of interest" description="Disordered" evidence="1">
    <location>
        <begin position="481"/>
        <end position="516"/>
    </location>
</feature>
<protein>
    <submittedName>
        <fullName evidence="2">Uncharacterized protein</fullName>
    </submittedName>
</protein>
<dbReference type="EMBL" id="JAANYQ010000008">
    <property type="protein sequence ID" value="KAF4122801.1"/>
    <property type="molecule type" value="Genomic_DNA"/>
</dbReference>
<evidence type="ECO:0000256" key="1">
    <source>
        <dbReference type="SAM" id="MobiDB-lite"/>
    </source>
</evidence>
<feature type="compositionally biased region" description="Polar residues" evidence="1">
    <location>
        <begin position="263"/>
        <end position="276"/>
    </location>
</feature>
<keyword evidence="3" id="KW-1185">Reference proteome</keyword>
<feature type="compositionally biased region" description="Polar residues" evidence="1">
    <location>
        <begin position="28"/>
        <end position="54"/>
    </location>
</feature>
<dbReference type="OrthoDB" id="5402147at2759"/>
<dbReference type="Proteomes" id="UP000749293">
    <property type="component" value="Unassembled WGS sequence"/>
</dbReference>
<feature type="region of interest" description="Disordered" evidence="1">
    <location>
        <begin position="431"/>
        <end position="453"/>
    </location>
</feature>
<dbReference type="AlphaFoldDB" id="A0A9P4YW44"/>
<feature type="compositionally biased region" description="Polar residues" evidence="1">
    <location>
        <begin position="507"/>
        <end position="516"/>
    </location>
</feature>
<feature type="compositionally biased region" description="Low complexity" evidence="1">
    <location>
        <begin position="65"/>
        <end position="76"/>
    </location>
</feature>
<feature type="region of interest" description="Disordered" evidence="1">
    <location>
        <begin position="331"/>
        <end position="353"/>
    </location>
</feature>
<feature type="compositionally biased region" description="Polar residues" evidence="1">
    <location>
        <begin position="336"/>
        <end position="351"/>
    </location>
</feature>
<feature type="compositionally biased region" description="Polar residues" evidence="1">
    <location>
        <begin position="431"/>
        <end position="444"/>
    </location>
</feature>
<comment type="caution">
    <text evidence="2">The sequence shown here is derived from an EMBL/GenBank/DDBJ whole genome shotgun (WGS) entry which is preliminary data.</text>
</comment>
<feature type="compositionally biased region" description="Low complexity" evidence="1">
    <location>
        <begin position="566"/>
        <end position="584"/>
    </location>
</feature>
<feature type="compositionally biased region" description="Acidic residues" evidence="1">
    <location>
        <begin position="117"/>
        <end position="127"/>
    </location>
</feature>
<evidence type="ECO:0000313" key="3">
    <source>
        <dbReference type="Proteomes" id="UP000749293"/>
    </source>
</evidence>
<dbReference type="GeneID" id="55973331"/>
<feature type="region of interest" description="Disordered" evidence="1">
    <location>
        <begin position="240"/>
        <end position="291"/>
    </location>
</feature>
<organism evidence="2 3">
    <name type="scientific">Geosmithia morbida</name>
    <dbReference type="NCBI Taxonomy" id="1094350"/>
    <lineage>
        <taxon>Eukaryota</taxon>
        <taxon>Fungi</taxon>
        <taxon>Dikarya</taxon>
        <taxon>Ascomycota</taxon>
        <taxon>Pezizomycotina</taxon>
        <taxon>Sordariomycetes</taxon>
        <taxon>Hypocreomycetidae</taxon>
        <taxon>Hypocreales</taxon>
        <taxon>Bionectriaceae</taxon>
        <taxon>Geosmithia</taxon>
    </lineage>
</organism>
<proteinExistence type="predicted"/>
<accession>A0A9P4YW44</accession>
<dbReference type="RefSeq" id="XP_035321453.1">
    <property type="nucleotide sequence ID" value="XM_035469073.1"/>
</dbReference>
<sequence length="611" mass="66697">MAFHQPRRPIQRPVRPPAAEDREPASPQPQQSHLQDQNQLDQSQTSWVLFSPTSVDDHYTESELSGSPSSAVAPPSLKTPGRSRLGDPGSAQGARSDIHDGGDVSISAVTTSAIGDDLGDEDAELDSLDSHLPSFRSLPRRDSSSQQQPGGTQSFPTAVFPSHDGLGSFHLQHPTSGTEAQDQIYRFEKFNPRRTQHRRESLDRIQTEWESEQAREAQRRQRIEAWRLEHSRVLLEEIQRETRRRRRSSMGSAGHVHAVLRTPSVSAKQQPQSSTGEDMDDLTWHDEDADVPSTEPGLLAKFAQTVIKDILGIDDRMLSLLVGEAMPEDADEEKLSTTPRASHMSSAATATNRDEPWQTAVLERVSRELGLLVNQLSHHHPGAFSTYTKVQQMPLPYAGLPVIPETGSAPATTIGDGSQQTPAMPQFQPTIKQATRPTATSSDKPSIATMAGDGDTFTKEEWERDLDIKLVFRYIRSRFTAGSSNNEPSLPPSPSALQAPLAGNGTGSLAASTSQDTAAKAARVRQHHPLISRSRTADHHRRAFRATAPTVGPSSSPVAVMRHHSSCASQSTRRSTRRSSVSSRHYWDIGGSRGTGSVIASNGPMGSWGEV</sequence>
<reference evidence="2" key="1">
    <citation type="submission" date="2020-03" db="EMBL/GenBank/DDBJ databases">
        <title>Site-based positive gene gene selection in Geosmithia morbida across the United States reveals a broad range of putative effectors and factors for local host and environmental adapation.</title>
        <authorList>
            <person name="Onufrak A."/>
            <person name="Murdoch R.W."/>
            <person name="Gazis R."/>
            <person name="Huff M."/>
            <person name="Staton M."/>
            <person name="Klingeman W."/>
            <person name="Hadziabdic D."/>
        </authorList>
    </citation>
    <scope>NUCLEOTIDE SEQUENCE</scope>
    <source>
        <strain evidence="2">1262</strain>
    </source>
</reference>